<feature type="transmembrane region" description="Helical" evidence="1">
    <location>
        <begin position="38"/>
        <end position="58"/>
    </location>
</feature>
<feature type="transmembrane region" description="Helical" evidence="1">
    <location>
        <begin position="12"/>
        <end position="32"/>
    </location>
</feature>
<keyword evidence="4" id="KW-1185">Reference proteome</keyword>
<organism evidence="3 4">
    <name type="scientific">Rhodococcus tukisamuensis</name>
    <dbReference type="NCBI Taxonomy" id="168276"/>
    <lineage>
        <taxon>Bacteria</taxon>
        <taxon>Bacillati</taxon>
        <taxon>Actinomycetota</taxon>
        <taxon>Actinomycetes</taxon>
        <taxon>Mycobacteriales</taxon>
        <taxon>Nocardiaceae</taxon>
        <taxon>Rhodococcus</taxon>
    </lineage>
</organism>
<keyword evidence="1" id="KW-0812">Transmembrane</keyword>
<sequence length="129" mass="13523">MLDSEHAREVRRDILVVVTGVALILLSLWLPVQGDEQITGSILILGMLAYSAGLWAMTTESRSSHWGLVALGLFLLAAPLAMNYPPGTTTAAAVSVAAGAIIAGVGALGLMRVNRHEPTSADKLQHQPA</sequence>
<dbReference type="Proteomes" id="UP000199417">
    <property type="component" value="Unassembled WGS sequence"/>
</dbReference>
<dbReference type="STRING" id="168276.SAMN05444580_101736"/>
<keyword evidence="1" id="KW-0472">Membrane</keyword>
<accession>A0A1G6P020</accession>
<dbReference type="Pfam" id="PF03779">
    <property type="entry name" value="SPW"/>
    <property type="match status" value="1"/>
</dbReference>
<evidence type="ECO:0000313" key="3">
    <source>
        <dbReference type="EMBL" id="SDC73543.1"/>
    </source>
</evidence>
<feature type="transmembrane region" description="Helical" evidence="1">
    <location>
        <begin position="90"/>
        <end position="110"/>
    </location>
</feature>
<protein>
    <recommendedName>
        <fullName evidence="2">SPW repeat-containing integral membrane domain-containing protein</fullName>
    </recommendedName>
</protein>
<dbReference type="InterPro" id="IPR005530">
    <property type="entry name" value="SPW"/>
</dbReference>
<proteinExistence type="predicted"/>
<keyword evidence="1" id="KW-1133">Transmembrane helix</keyword>
<evidence type="ECO:0000259" key="2">
    <source>
        <dbReference type="Pfam" id="PF03779"/>
    </source>
</evidence>
<dbReference type="RefSeq" id="WP_072843012.1">
    <property type="nucleotide sequence ID" value="NZ_FNAB01000001.1"/>
</dbReference>
<feature type="transmembrane region" description="Helical" evidence="1">
    <location>
        <begin position="65"/>
        <end position="84"/>
    </location>
</feature>
<dbReference type="AlphaFoldDB" id="A0A1G6P020"/>
<feature type="domain" description="SPW repeat-containing integral membrane" evidence="2">
    <location>
        <begin position="13"/>
        <end position="106"/>
    </location>
</feature>
<evidence type="ECO:0000256" key="1">
    <source>
        <dbReference type="SAM" id="Phobius"/>
    </source>
</evidence>
<evidence type="ECO:0000313" key="4">
    <source>
        <dbReference type="Proteomes" id="UP000199417"/>
    </source>
</evidence>
<reference evidence="3 4" key="1">
    <citation type="submission" date="2016-10" db="EMBL/GenBank/DDBJ databases">
        <authorList>
            <person name="de Groot N.N."/>
        </authorList>
    </citation>
    <scope>NUCLEOTIDE SEQUENCE [LARGE SCALE GENOMIC DNA]</scope>
    <source>
        <strain evidence="3 4">JCM 11308</strain>
    </source>
</reference>
<dbReference type="EMBL" id="FNAB01000001">
    <property type="protein sequence ID" value="SDC73543.1"/>
    <property type="molecule type" value="Genomic_DNA"/>
</dbReference>
<name>A0A1G6P020_9NOCA</name>
<gene>
    <name evidence="3" type="ORF">SAMN05444580_101736</name>
</gene>